<proteinExistence type="predicted"/>
<sequence length="137" mass="15594">MLVGFEEPFGMKRDETKLLVFLFLQPMGNLFNLILFYENEFLTFISGSFEKSSGPYTTMKAIKSVTNKDLYGPFVATSPSIDANDFNFHVGNHSLFGDFYDNNNFLGIESIEVYLKTNTSFIVNVKGPRVKSEKEED</sequence>
<reference evidence="1 2" key="1">
    <citation type="journal article" date="2017" name="Genome Biol.">
        <title>New reference genome sequences of hot pepper reveal the massive evolution of plant disease-resistance genes by retroduplication.</title>
        <authorList>
            <person name="Kim S."/>
            <person name="Park J."/>
            <person name="Yeom S.I."/>
            <person name="Kim Y.M."/>
            <person name="Seo E."/>
            <person name="Kim K.T."/>
            <person name="Kim M.S."/>
            <person name="Lee J.M."/>
            <person name="Cheong K."/>
            <person name="Shin H.S."/>
            <person name="Kim S.B."/>
            <person name="Han K."/>
            <person name="Lee J."/>
            <person name="Park M."/>
            <person name="Lee H.A."/>
            <person name="Lee H.Y."/>
            <person name="Lee Y."/>
            <person name="Oh S."/>
            <person name="Lee J.H."/>
            <person name="Choi E."/>
            <person name="Choi E."/>
            <person name="Lee S.E."/>
            <person name="Jeon J."/>
            <person name="Kim H."/>
            <person name="Choi G."/>
            <person name="Song H."/>
            <person name="Lee J."/>
            <person name="Lee S.C."/>
            <person name="Kwon J.K."/>
            <person name="Lee H.Y."/>
            <person name="Koo N."/>
            <person name="Hong Y."/>
            <person name="Kim R.W."/>
            <person name="Kang W.H."/>
            <person name="Huh J.H."/>
            <person name="Kang B.C."/>
            <person name="Yang T.J."/>
            <person name="Lee Y.H."/>
            <person name="Bennetzen J.L."/>
            <person name="Choi D."/>
        </authorList>
    </citation>
    <scope>NUCLEOTIDE SEQUENCE [LARGE SCALE GENOMIC DNA]</scope>
    <source>
        <strain evidence="2">cv. PBC81</strain>
    </source>
</reference>
<dbReference type="EMBL" id="MLFT02000006">
    <property type="protein sequence ID" value="PHT45659.1"/>
    <property type="molecule type" value="Genomic_DNA"/>
</dbReference>
<comment type="caution">
    <text evidence="1">The sequence shown here is derived from an EMBL/GenBank/DDBJ whole genome shotgun (WGS) entry which is preliminary data.</text>
</comment>
<protein>
    <recommendedName>
        <fullName evidence="3">Jacalin-type lectin domain-containing protein</fullName>
    </recommendedName>
</protein>
<evidence type="ECO:0008006" key="3">
    <source>
        <dbReference type="Google" id="ProtNLM"/>
    </source>
</evidence>
<reference evidence="2" key="2">
    <citation type="journal article" date="2017" name="J. Anim. Genet.">
        <title>Multiple reference genome sequences of hot pepper reveal the massive evolution of plant disease resistance genes by retroduplication.</title>
        <authorList>
            <person name="Kim S."/>
            <person name="Park J."/>
            <person name="Yeom S.-I."/>
            <person name="Kim Y.-M."/>
            <person name="Seo E."/>
            <person name="Kim K.-T."/>
            <person name="Kim M.-S."/>
            <person name="Lee J.M."/>
            <person name="Cheong K."/>
            <person name="Shin H.-S."/>
            <person name="Kim S.-B."/>
            <person name="Han K."/>
            <person name="Lee J."/>
            <person name="Park M."/>
            <person name="Lee H.-A."/>
            <person name="Lee H.-Y."/>
            <person name="Lee Y."/>
            <person name="Oh S."/>
            <person name="Lee J.H."/>
            <person name="Choi E."/>
            <person name="Choi E."/>
            <person name="Lee S.E."/>
            <person name="Jeon J."/>
            <person name="Kim H."/>
            <person name="Choi G."/>
            <person name="Song H."/>
            <person name="Lee J."/>
            <person name="Lee S.-C."/>
            <person name="Kwon J.-K."/>
            <person name="Lee H.-Y."/>
            <person name="Koo N."/>
            <person name="Hong Y."/>
            <person name="Kim R.W."/>
            <person name="Kang W.-H."/>
            <person name="Huh J.H."/>
            <person name="Kang B.-C."/>
            <person name="Yang T.-J."/>
            <person name="Lee Y.-H."/>
            <person name="Bennetzen J.L."/>
            <person name="Choi D."/>
        </authorList>
    </citation>
    <scope>NUCLEOTIDE SEQUENCE [LARGE SCALE GENOMIC DNA]</scope>
    <source>
        <strain evidence="2">cv. PBC81</strain>
    </source>
</reference>
<evidence type="ECO:0000313" key="2">
    <source>
        <dbReference type="Proteomes" id="UP000224567"/>
    </source>
</evidence>
<dbReference type="AlphaFoldDB" id="A0A2G2WKF8"/>
<dbReference type="Proteomes" id="UP000224567">
    <property type="component" value="Unassembled WGS sequence"/>
</dbReference>
<evidence type="ECO:0000313" key="1">
    <source>
        <dbReference type="EMBL" id="PHT45659.1"/>
    </source>
</evidence>
<organism evidence="1 2">
    <name type="scientific">Capsicum baccatum</name>
    <name type="common">Peruvian pepper</name>
    <dbReference type="NCBI Taxonomy" id="33114"/>
    <lineage>
        <taxon>Eukaryota</taxon>
        <taxon>Viridiplantae</taxon>
        <taxon>Streptophyta</taxon>
        <taxon>Embryophyta</taxon>
        <taxon>Tracheophyta</taxon>
        <taxon>Spermatophyta</taxon>
        <taxon>Magnoliopsida</taxon>
        <taxon>eudicotyledons</taxon>
        <taxon>Gunneridae</taxon>
        <taxon>Pentapetalae</taxon>
        <taxon>asterids</taxon>
        <taxon>lamiids</taxon>
        <taxon>Solanales</taxon>
        <taxon>Solanaceae</taxon>
        <taxon>Solanoideae</taxon>
        <taxon>Capsiceae</taxon>
        <taxon>Capsicum</taxon>
    </lineage>
</organism>
<dbReference type="Gene3D" id="2.100.10.30">
    <property type="entry name" value="Jacalin-like lectin domain"/>
    <property type="match status" value="1"/>
</dbReference>
<name>A0A2G2WKF8_CAPBA</name>
<keyword evidence="2" id="KW-1185">Reference proteome</keyword>
<gene>
    <name evidence="1" type="ORF">CQW23_14817</name>
</gene>
<dbReference type="InterPro" id="IPR036404">
    <property type="entry name" value="Jacalin-like_lectin_dom_sf"/>
</dbReference>
<accession>A0A2G2WKF8</accession>
<dbReference type="SUPFAM" id="SSF51101">
    <property type="entry name" value="Mannose-binding lectins"/>
    <property type="match status" value="1"/>
</dbReference>